<dbReference type="Proteomes" id="UP000614410">
    <property type="component" value="Unassembled WGS sequence"/>
</dbReference>
<feature type="domain" description="Amine oxidase" evidence="4">
    <location>
        <begin position="14"/>
        <end position="505"/>
    </location>
</feature>
<evidence type="ECO:0000259" key="4">
    <source>
        <dbReference type="Pfam" id="PF01593"/>
    </source>
</evidence>
<evidence type="ECO:0000256" key="1">
    <source>
        <dbReference type="ARBA" id="ARBA00037217"/>
    </source>
</evidence>
<dbReference type="GO" id="GO:0016491">
    <property type="term" value="F:oxidoreductase activity"/>
    <property type="evidence" value="ECO:0007669"/>
    <property type="project" value="InterPro"/>
</dbReference>
<evidence type="ECO:0000256" key="3">
    <source>
        <dbReference type="ARBA" id="ARBA00040298"/>
    </source>
</evidence>
<evidence type="ECO:0000313" key="5">
    <source>
        <dbReference type="EMBL" id="MBJ7609063.1"/>
    </source>
</evidence>
<dbReference type="Gene3D" id="3.50.50.60">
    <property type="entry name" value="FAD/NAD(P)-binding domain"/>
    <property type="match status" value="2"/>
</dbReference>
<proteinExistence type="predicted"/>
<comment type="subunit">
    <text evidence="2">Interacts with COX5B; this interaction may contribute to localize PYROXD2 to the inner face of the inner mitochondrial membrane.</text>
</comment>
<organism evidence="5 6">
    <name type="scientific">Candidatus Amunia macphersoniae</name>
    <dbReference type="NCBI Taxonomy" id="3127014"/>
    <lineage>
        <taxon>Bacteria</taxon>
        <taxon>Bacillati</taxon>
        <taxon>Candidatus Dormiibacterota</taxon>
        <taxon>Candidatus Dormibacteria</taxon>
        <taxon>Candidatus Aeolococcales</taxon>
        <taxon>Candidatus Aeolococcaceae</taxon>
        <taxon>Candidatus Amunia</taxon>
    </lineage>
</organism>
<protein>
    <recommendedName>
        <fullName evidence="3">Pyridine nucleotide-disulfide oxidoreductase domain-containing protein 2</fullName>
    </recommendedName>
</protein>
<dbReference type="GO" id="GO:0005829">
    <property type="term" value="C:cytosol"/>
    <property type="evidence" value="ECO:0007669"/>
    <property type="project" value="TreeGrafter"/>
</dbReference>
<accession>A0A934KLL0</accession>
<gene>
    <name evidence="5" type="ORF">JF887_06485</name>
</gene>
<name>A0A934KLL0_9BACT</name>
<reference evidence="5 6" key="1">
    <citation type="submission" date="2020-10" db="EMBL/GenBank/DDBJ databases">
        <title>Ca. Dormibacterota MAGs.</title>
        <authorList>
            <person name="Montgomery K."/>
        </authorList>
    </citation>
    <scope>NUCLEOTIDE SEQUENCE [LARGE SCALE GENOMIC DNA]</scope>
    <source>
        <strain evidence="5">Mitchell_Peninsula_5</strain>
    </source>
</reference>
<dbReference type="InterPro" id="IPR036188">
    <property type="entry name" value="FAD/NAD-bd_sf"/>
</dbReference>
<dbReference type="PANTHER" id="PTHR10668">
    <property type="entry name" value="PHYTOENE DEHYDROGENASE"/>
    <property type="match status" value="1"/>
</dbReference>
<evidence type="ECO:0000256" key="2">
    <source>
        <dbReference type="ARBA" id="ARBA00038825"/>
    </source>
</evidence>
<dbReference type="SUPFAM" id="SSF51905">
    <property type="entry name" value="FAD/NAD(P)-binding domain"/>
    <property type="match status" value="1"/>
</dbReference>
<evidence type="ECO:0000313" key="6">
    <source>
        <dbReference type="Proteomes" id="UP000614410"/>
    </source>
</evidence>
<dbReference type="EMBL" id="JAEKNN010000029">
    <property type="protein sequence ID" value="MBJ7609063.1"/>
    <property type="molecule type" value="Genomic_DNA"/>
</dbReference>
<dbReference type="InterPro" id="IPR002937">
    <property type="entry name" value="Amino_oxidase"/>
</dbReference>
<dbReference type="AlphaFoldDB" id="A0A934KLL0"/>
<comment type="caution">
    <text evidence="5">The sequence shown here is derived from an EMBL/GenBank/DDBJ whole genome shotgun (WGS) entry which is preliminary data.</text>
</comment>
<sequence>MSSDVVIVGGGHNGLIAACYLARAGRQVVVLEGLDRPGGGSRTEEVIPHHRFDLHSAAHNMINMTSIPAELRLREAGLEYVEMNPFSVAIHQDGRRVRFWRSVQATIDSIAECDRAEADAYARFIELAFPVVDAVIPAIRGEVAWREAPHRLAAAVRILRRGPMVAMGDLLAPYDTLLRRHLRSDLTRGPVAAFAAHAAVSPALPGGAMYAFWQAAYHRYGQWHARGGAQGLTDALMVRLRSLGGVVRCSARVARIDVGGGGVRGVRLDDGERVDTSTVIAAINPQTALLDLLDPPLGGRAGRELAAVRRGNVVQSLIHVATDRLPEYPHARAGDWNGLQSYVDRLDDLTSAWNAAEAQHLPDPLPLYAFTSSAIDDGLAPPGHHTVYLACPAAPSVVRGGWAARQQEFVERAFDVVESRAPGFRDSVVAWKAWTPDDMEREERWPGGHPMHIDIALDQLGPMRPTHQLARHRTPVAGLYISGAGTSPAGGIAGTPGKRAARAVIRDQRARG</sequence>
<dbReference type="Pfam" id="PF01593">
    <property type="entry name" value="Amino_oxidase"/>
    <property type="match status" value="1"/>
</dbReference>
<comment type="function">
    <text evidence="1">Probable oxidoreductase that may play a role as regulator of mitochondrial function.</text>
</comment>
<dbReference type="PANTHER" id="PTHR10668:SF103">
    <property type="entry name" value="PYRIDINE NUCLEOTIDE-DISULFIDE OXIDOREDUCTASE DOMAIN-CONTAINING PROTEIN 2"/>
    <property type="match status" value="1"/>
</dbReference>